<dbReference type="NCBIfam" id="NF033887">
    <property type="entry name" value="conj_TraX"/>
    <property type="match status" value="1"/>
</dbReference>
<dbReference type="OrthoDB" id="6638409at2"/>
<feature type="transmembrane region" description="Helical" evidence="1">
    <location>
        <begin position="94"/>
        <end position="113"/>
    </location>
</feature>
<evidence type="ECO:0000313" key="3">
    <source>
        <dbReference type="Proteomes" id="UP000193749"/>
    </source>
</evidence>
<evidence type="ECO:0008006" key="4">
    <source>
        <dbReference type="Google" id="ProtNLM"/>
    </source>
</evidence>
<dbReference type="InterPro" id="IPR049599">
    <property type="entry name" value="TraX-like"/>
</dbReference>
<reference evidence="2 3" key="1">
    <citation type="journal article" date="2017" name="Antonie Van Leeuwenhoek">
        <title>Phylogenomic resolution of the bacterial genus Pantoea and its relationship with Erwinia and Tatumella.</title>
        <authorList>
            <person name="Palmer M."/>
            <person name="Steenkamp E.T."/>
            <person name="Coetzee M.P."/>
            <person name="Chan W.Y."/>
            <person name="van Zyl E."/>
            <person name="De Maayer P."/>
            <person name="Coutinho T.A."/>
            <person name="Blom J."/>
            <person name="Smits T.H."/>
            <person name="Duffy B."/>
            <person name="Venter S.N."/>
        </authorList>
    </citation>
    <scope>NUCLEOTIDE SEQUENCE [LARGE SCALE GENOMIC DNA]</scope>
    <source>
        <strain evidence="2 3">LMG 2657</strain>
    </source>
</reference>
<keyword evidence="1" id="KW-0472">Membrane</keyword>
<keyword evidence="1" id="KW-1133">Transmembrane helix</keyword>
<comment type="caution">
    <text evidence="2">The sequence shown here is derived from an EMBL/GenBank/DDBJ whole genome shotgun (WGS) entry which is preliminary data.</text>
</comment>
<dbReference type="RefSeq" id="WP_084879917.1">
    <property type="nucleotide sequence ID" value="NZ_JAGGMY010000003.1"/>
</dbReference>
<gene>
    <name evidence="2" type="ORF">HA50_26975</name>
</gene>
<dbReference type="Proteomes" id="UP000193749">
    <property type="component" value="Unassembled WGS sequence"/>
</dbReference>
<dbReference type="AlphaFoldDB" id="A0A1X1EMI9"/>
<accession>A0A1X1EMI9</accession>
<keyword evidence="1" id="KW-0812">Transmembrane</keyword>
<protein>
    <recommendedName>
        <fullName evidence="4">Conjugal transfer protein TraX</fullName>
    </recommendedName>
</protein>
<sequence>MIIDDKPKKPRRLWRITRGLLSLFLPVQETQWFLRSSRDVTARNMERIRNAFPDLDVSAAPPSSPDWSAAVAASGLTAEDLEKNYLRQRRRWRIMFWLLAVPVPLFTLAPVITGSGITFHQFTTALVLLSGAGVAWSKALIVTYRLWQLRNRRVSLAERGTFRHFLAETNAVRDAIRGD</sequence>
<organism evidence="2 3">
    <name type="scientific">Pantoea cypripedii</name>
    <name type="common">Pectobacterium cypripedii</name>
    <name type="synonym">Erwinia cypripedii</name>
    <dbReference type="NCBI Taxonomy" id="55209"/>
    <lineage>
        <taxon>Bacteria</taxon>
        <taxon>Pseudomonadati</taxon>
        <taxon>Pseudomonadota</taxon>
        <taxon>Gammaproteobacteria</taxon>
        <taxon>Enterobacterales</taxon>
        <taxon>Erwiniaceae</taxon>
        <taxon>Pantoea</taxon>
    </lineage>
</organism>
<proteinExistence type="predicted"/>
<dbReference type="EMBL" id="MLJI01000002">
    <property type="protein sequence ID" value="ORM90188.1"/>
    <property type="molecule type" value="Genomic_DNA"/>
</dbReference>
<evidence type="ECO:0000313" key="2">
    <source>
        <dbReference type="EMBL" id="ORM90188.1"/>
    </source>
</evidence>
<name>A0A1X1EMI9_PANCY</name>
<keyword evidence="3" id="KW-1185">Reference proteome</keyword>
<evidence type="ECO:0000256" key="1">
    <source>
        <dbReference type="SAM" id="Phobius"/>
    </source>
</evidence>
<feature type="transmembrane region" description="Helical" evidence="1">
    <location>
        <begin position="125"/>
        <end position="147"/>
    </location>
</feature>